<organism evidence="1 2">
    <name type="scientific">Talaromyces islandicus</name>
    <name type="common">Penicillium islandicum</name>
    <dbReference type="NCBI Taxonomy" id="28573"/>
    <lineage>
        <taxon>Eukaryota</taxon>
        <taxon>Fungi</taxon>
        <taxon>Dikarya</taxon>
        <taxon>Ascomycota</taxon>
        <taxon>Pezizomycotina</taxon>
        <taxon>Eurotiomycetes</taxon>
        <taxon>Eurotiomycetidae</taxon>
        <taxon>Eurotiales</taxon>
        <taxon>Trichocomaceae</taxon>
        <taxon>Talaromyces</taxon>
        <taxon>Talaromyces sect. Islandici</taxon>
    </lineage>
</organism>
<dbReference type="OMA" id="WSKLNKQ"/>
<dbReference type="OrthoDB" id="10263401at2759"/>
<keyword evidence="2" id="KW-1185">Reference proteome</keyword>
<gene>
    <name evidence="1" type="ORF">PISL3812_06792</name>
</gene>
<name>A0A0U1M2E6_TALIS</name>
<dbReference type="Pfam" id="PF13376">
    <property type="entry name" value="OmdA"/>
    <property type="match status" value="1"/>
</dbReference>
<evidence type="ECO:0000313" key="1">
    <source>
        <dbReference type="EMBL" id="CRG89753.1"/>
    </source>
</evidence>
<dbReference type="EMBL" id="CVMT01000006">
    <property type="protein sequence ID" value="CRG89753.1"/>
    <property type="molecule type" value="Genomic_DNA"/>
</dbReference>
<sequence length="249" mass="27348">MAPPTDLPIHSFPNAAALASFFEQSHTKIPGFHLKIAKKSSGIPSVSAADAVRVALCFGWIDGQANSFDADWYLTRYTPRRPKSIWSQKNVDTVTRLLKEEEEGQVFRMRPAGIAAVEAAKADGRWARAYAGPANMTVPDDFAAALAAHPNAQKFFEAQSKTARYTVLMKLYMGAERTRATRIAGLVQLLAEEKMPGSAVKNNDAKKKTPVKKAAVEKAVVEKRKALLKDGEVDIPTRAKTRRAGLRRK</sequence>
<dbReference type="AlphaFoldDB" id="A0A0U1M2E6"/>
<dbReference type="Proteomes" id="UP000054383">
    <property type="component" value="Unassembled WGS sequence"/>
</dbReference>
<proteinExistence type="predicted"/>
<accession>A0A0U1M2E6</accession>
<reference evidence="1 2" key="1">
    <citation type="submission" date="2015-04" db="EMBL/GenBank/DDBJ databases">
        <authorList>
            <person name="Syromyatnikov M.Y."/>
            <person name="Popov V.N."/>
        </authorList>
    </citation>
    <scope>NUCLEOTIDE SEQUENCE [LARGE SCALE GENOMIC DNA]</scope>
    <source>
        <strain evidence="1">WF-38-12</strain>
    </source>
</reference>
<dbReference type="STRING" id="28573.A0A0U1M2E6"/>
<protein>
    <submittedName>
        <fullName evidence="1">Uncharacterized protein</fullName>
    </submittedName>
</protein>
<evidence type="ECO:0000313" key="2">
    <source>
        <dbReference type="Proteomes" id="UP000054383"/>
    </source>
</evidence>